<comment type="caution">
    <text evidence="7">The sequence shown here is derived from an EMBL/GenBank/DDBJ whole genome shotgun (WGS) entry which is preliminary data.</text>
</comment>
<comment type="similarity">
    <text evidence="2">Belongs to the bacterial solute-binding protein 8 family.</text>
</comment>
<dbReference type="NCBIfam" id="NF007864">
    <property type="entry name" value="PRK10576.1"/>
    <property type="match status" value="1"/>
</dbReference>
<reference evidence="7 8" key="1">
    <citation type="submission" date="2015-03" db="EMBL/GenBank/DDBJ databases">
        <authorList>
            <consortium name="Pathogen Informatics"/>
            <person name="Murphy D."/>
        </authorList>
    </citation>
    <scope>NUCLEOTIDE SEQUENCE [LARGE SCALE GENOMIC DNA]</scope>
    <source>
        <strain evidence="8">type strain: CIP110231</strain>
    </source>
</reference>
<keyword evidence="4" id="KW-0406">Ion transport</keyword>
<dbReference type="EMBL" id="CPYD01000014">
    <property type="protein sequence ID" value="CNF09738.1"/>
    <property type="molecule type" value="Genomic_DNA"/>
</dbReference>
<dbReference type="SUPFAM" id="SSF53807">
    <property type="entry name" value="Helical backbone' metal receptor"/>
    <property type="match status" value="1"/>
</dbReference>
<accession>A0ABM9SLW6</accession>
<dbReference type="Gene3D" id="3.40.50.1980">
    <property type="entry name" value="Nitrogenase molybdenum iron protein domain"/>
    <property type="match status" value="2"/>
</dbReference>
<evidence type="ECO:0000313" key="7">
    <source>
        <dbReference type="EMBL" id="CNF09738.1"/>
    </source>
</evidence>
<protein>
    <submittedName>
        <fullName evidence="7">Iron-hydroxamate transporter substrate-binding subunit</fullName>
    </submittedName>
</protein>
<evidence type="ECO:0000256" key="1">
    <source>
        <dbReference type="ARBA" id="ARBA00004196"/>
    </source>
</evidence>
<dbReference type="InterPro" id="IPR002491">
    <property type="entry name" value="ABC_transptr_periplasmic_BD"/>
</dbReference>
<dbReference type="PRINTS" id="PR01715">
    <property type="entry name" value="FERRIBNDNGPP"/>
</dbReference>
<evidence type="ECO:0000259" key="6">
    <source>
        <dbReference type="PROSITE" id="PS50983"/>
    </source>
</evidence>
<dbReference type="InterPro" id="IPR051313">
    <property type="entry name" value="Bact_iron-sidero_bind"/>
</dbReference>
<dbReference type="PANTHER" id="PTHR30532:SF1">
    <property type="entry name" value="IRON(3+)-HYDROXAMATE-BINDING PROTEIN FHUD"/>
    <property type="match status" value="1"/>
</dbReference>
<sequence length="301" mass="33064">MNQFSSAVPDRERRRFLMALAASPLLFALPGRATSYPDSGKIVALEWLPTELLMALGATPLGVADIHNYRQWVEEPKLPASVIDVGQRTEPNLELLQQLAPSLILLSEGYGPTPQRLAPIAPSMSFAFNTPGGSPLASGRKSVRALGQRLGMEAAAERHLAEFDAFILAARGRLQGDNPGSLLMFSLLDSRHALVIGQNSLFQGVLDELNIVNAWQGETNLWGSTIVGIERLAQVNPGKAICFNHSNDQLLKQVSSTPLWQSMSFVRQQRLRELPPVWFYGATLSAMRFVRLLEQALEQPS</sequence>
<keyword evidence="8" id="KW-1185">Reference proteome</keyword>
<dbReference type="PANTHER" id="PTHR30532">
    <property type="entry name" value="IRON III DICITRATE-BINDING PERIPLASMIC PROTEIN"/>
    <property type="match status" value="1"/>
</dbReference>
<keyword evidence="4" id="KW-0408">Iron</keyword>
<evidence type="ECO:0000313" key="8">
    <source>
        <dbReference type="Proteomes" id="UP000040578"/>
    </source>
</evidence>
<comment type="subcellular location">
    <subcellularLocation>
        <location evidence="1">Cell envelope</location>
    </subcellularLocation>
</comment>
<dbReference type="CDD" id="cd01146">
    <property type="entry name" value="FhuD"/>
    <property type="match status" value="1"/>
</dbReference>
<evidence type="ECO:0000256" key="4">
    <source>
        <dbReference type="ARBA" id="ARBA00022496"/>
    </source>
</evidence>
<evidence type="ECO:0000256" key="2">
    <source>
        <dbReference type="ARBA" id="ARBA00008814"/>
    </source>
</evidence>
<keyword evidence="3" id="KW-0813">Transport</keyword>
<evidence type="ECO:0000256" key="3">
    <source>
        <dbReference type="ARBA" id="ARBA00022448"/>
    </source>
</evidence>
<gene>
    <name evidence="7" type="primary">fhuD</name>
    <name evidence="7" type="ORF">ERS137967_03313</name>
</gene>
<dbReference type="PROSITE" id="PS50983">
    <property type="entry name" value="FE_B12_PBP"/>
    <property type="match status" value="1"/>
</dbReference>
<dbReference type="Proteomes" id="UP000040578">
    <property type="component" value="Unassembled WGS sequence"/>
</dbReference>
<evidence type="ECO:0000256" key="5">
    <source>
        <dbReference type="ARBA" id="ARBA00022729"/>
    </source>
</evidence>
<proteinExistence type="inferred from homology"/>
<feature type="domain" description="Fe/B12 periplasmic-binding" evidence="6">
    <location>
        <begin position="41"/>
        <end position="301"/>
    </location>
</feature>
<dbReference type="RefSeq" id="WP_049601304.1">
    <property type="nucleotide sequence ID" value="NZ_CPYD01000014.1"/>
</dbReference>
<organism evidence="7 8">
    <name type="scientific">Yersinia nurmii</name>
    <dbReference type="NCBI Taxonomy" id="685706"/>
    <lineage>
        <taxon>Bacteria</taxon>
        <taxon>Pseudomonadati</taxon>
        <taxon>Pseudomonadota</taxon>
        <taxon>Gammaproteobacteria</taxon>
        <taxon>Enterobacterales</taxon>
        <taxon>Yersiniaceae</taxon>
        <taxon>Yersinia</taxon>
    </lineage>
</organism>
<keyword evidence="5" id="KW-0732">Signal</keyword>
<name>A0ABM9SLW6_9GAMM</name>
<dbReference type="Pfam" id="PF01497">
    <property type="entry name" value="Peripla_BP_2"/>
    <property type="match status" value="1"/>
</dbReference>
<keyword evidence="4" id="KW-0410">Iron transport</keyword>